<protein>
    <recommendedName>
        <fullName evidence="3">YceK/YidQ family lipoprotein</fullName>
    </recommendedName>
</protein>
<comment type="caution">
    <text evidence="1">The sequence shown here is derived from an EMBL/GenBank/DDBJ whole genome shotgun (WGS) entry which is preliminary data.</text>
</comment>
<dbReference type="PROSITE" id="PS51257">
    <property type="entry name" value="PROKAR_LIPOPROTEIN"/>
    <property type="match status" value="1"/>
</dbReference>
<dbReference type="InterPro" id="IPR010780">
    <property type="entry name" value="DUF1375"/>
</dbReference>
<dbReference type="RefSeq" id="WP_166405152.1">
    <property type="nucleotide sequence ID" value="NZ_BEXT01000001.1"/>
</dbReference>
<gene>
    <name evidence="1" type="ORF">DENIS_3391</name>
</gene>
<name>A0A401FZL3_9BACT</name>
<accession>A0A401FZL3</accession>
<proteinExistence type="predicted"/>
<keyword evidence="2" id="KW-1185">Reference proteome</keyword>
<evidence type="ECO:0008006" key="3">
    <source>
        <dbReference type="Google" id="ProtNLM"/>
    </source>
</evidence>
<evidence type="ECO:0000313" key="1">
    <source>
        <dbReference type="EMBL" id="GBC62419.1"/>
    </source>
</evidence>
<dbReference type="Pfam" id="PF07119">
    <property type="entry name" value="DUF1375"/>
    <property type="match status" value="1"/>
</dbReference>
<evidence type="ECO:0000313" key="2">
    <source>
        <dbReference type="Proteomes" id="UP000288096"/>
    </source>
</evidence>
<organism evidence="1 2">
    <name type="scientific">Desulfonema ishimotonii</name>
    <dbReference type="NCBI Taxonomy" id="45657"/>
    <lineage>
        <taxon>Bacteria</taxon>
        <taxon>Pseudomonadati</taxon>
        <taxon>Thermodesulfobacteriota</taxon>
        <taxon>Desulfobacteria</taxon>
        <taxon>Desulfobacterales</taxon>
        <taxon>Desulfococcaceae</taxon>
        <taxon>Desulfonema</taxon>
    </lineage>
</organism>
<reference evidence="2" key="2">
    <citation type="submission" date="2019-01" db="EMBL/GenBank/DDBJ databases">
        <title>Genome sequence of Desulfonema ishimotonii strain Tokyo 01.</title>
        <authorList>
            <person name="Fukui M."/>
        </authorList>
    </citation>
    <scope>NUCLEOTIDE SEQUENCE [LARGE SCALE GENOMIC DNA]</scope>
    <source>
        <strain evidence="2">Tokyo 01</strain>
    </source>
</reference>
<dbReference type="Proteomes" id="UP000288096">
    <property type="component" value="Unassembled WGS sequence"/>
</dbReference>
<reference evidence="2" key="1">
    <citation type="submission" date="2017-11" db="EMBL/GenBank/DDBJ databases">
        <authorList>
            <person name="Watanabe M."/>
            <person name="Kojima H."/>
        </authorList>
    </citation>
    <scope>NUCLEOTIDE SEQUENCE [LARGE SCALE GENOMIC DNA]</scope>
    <source>
        <strain evidence="2">Tokyo 01</strain>
    </source>
</reference>
<dbReference type="EMBL" id="BEXT01000001">
    <property type="protein sequence ID" value="GBC62419.1"/>
    <property type="molecule type" value="Genomic_DNA"/>
</dbReference>
<dbReference type="AlphaFoldDB" id="A0A401FZL3"/>
<sequence>MKSAVLLLSAIVLCFTTGCGTIISSDQGQLKARFTRKYEQDLIKYKEHKEKGEIEKAKEYQKNIEMYERYAGRGYEGCKLPVPYVYGGTMTDIRLLLFPWICTTCGESGWIFSTRCIPLLFPLALADLPLSFAADTLLLPYTIHMQSKYGNIEEKSLLYN</sequence>